<evidence type="ECO:0000313" key="2">
    <source>
        <dbReference type="EMBL" id="ROO88938.1"/>
    </source>
</evidence>
<dbReference type="OrthoDB" id="3932808at2"/>
<feature type="region of interest" description="Disordered" evidence="1">
    <location>
        <begin position="191"/>
        <end position="211"/>
    </location>
</feature>
<protein>
    <submittedName>
        <fullName evidence="2">Uncharacterized protein</fullName>
    </submittedName>
</protein>
<gene>
    <name evidence="2" type="ORF">EDD29_6623</name>
</gene>
<proteinExistence type="predicted"/>
<name>A0A3N1D755_9ACTN</name>
<dbReference type="RefSeq" id="WP_123668114.1">
    <property type="nucleotide sequence ID" value="NZ_RJKE01000001.1"/>
</dbReference>
<keyword evidence="3" id="KW-1185">Reference proteome</keyword>
<dbReference type="Proteomes" id="UP000272400">
    <property type="component" value="Unassembled WGS sequence"/>
</dbReference>
<sequence>MPDFGADRRYRELVRLSYLVLPGGRANEVRLALARRIVERALPRRPIGGSAYAEARRAVLRQSMRPPRRLRWRLVPWLRGLPAQMPDNPALAALRPEERVAYVLCRVVGMRRYAARDVLVDLAVPNAHDLLERVAEMPELNVVTPGPVGARNSRRSKAPLAVALLVTCAAGGALAVEEGGFLNAQAGAHHASAPTGTASTVKTPVQAATPTPEERLLWEGTLPGRGGRGKLICHVVTDPQGTIHHEGLLAVEGRSHKARDCTDGRTGLWWRAPNRHWYYLAAGRGVALEGARQRAGLSYVKGERAKHAPQRAVSLD</sequence>
<evidence type="ECO:0000256" key="1">
    <source>
        <dbReference type="SAM" id="MobiDB-lite"/>
    </source>
</evidence>
<organism evidence="2 3">
    <name type="scientific">Actinocorallia herbida</name>
    <dbReference type="NCBI Taxonomy" id="58109"/>
    <lineage>
        <taxon>Bacteria</taxon>
        <taxon>Bacillati</taxon>
        <taxon>Actinomycetota</taxon>
        <taxon>Actinomycetes</taxon>
        <taxon>Streptosporangiales</taxon>
        <taxon>Thermomonosporaceae</taxon>
        <taxon>Actinocorallia</taxon>
    </lineage>
</organism>
<dbReference type="EMBL" id="RJKE01000001">
    <property type="protein sequence ID" value="ROO88938.1"/>
    <property type="molecule type" value="Genomic_DNA"/>
</dbReference>
<evidence type="ECO:0000313" key="3">
    <source>
        <dbReference type="Proteomes" id="UP000272400"/>
    </source>
</evidence>
<feature type="compositionally biased region" description="Polar residues" evidence="1">
    <location>
        <begin position="194"/>
        <end position="209"/>
    </location>
</feature>
<dbReference type="AlphaFoldDB" id="A0A3N1D755"/>
<reference evidence="2 3" key="1">
    <citation type="submission" date="2018-11" db="EMBL/GenBank/DDBJ databases">
        <title>Sequencing the genomes of 1000 actinobacteria strains.</title>
        <authorList>
            <person name="Klenk H.-P."/>
        </authorList>
    </citation>
    <scope>NUCLEOTIDE SEQUENCE [LARGE SCALE GENOMIC DNA]</scope>
    <source>
        <strain evidence="2 3">DSM 44254</strain>
    </source>
</reference>
<accession>A0A3N1D755</accession>
<comment type="caution">
    <text evidence="2">The sequence shown here is derived from an EMBL/GenBank/DDBJ whole genome shotgun (WGS) entry which is preliminary data.</text>
</comment>